<keyword evidence="1" id="KW-0472">Membrane</keyword>
<dbReference type="EMBL" id="PNRF01000002">
    <property type="protein sequence ID" value="PMR77941.1"/>
    <property type="molecule type" value="Genomic_DNA"/>
</dbReference>
<evidence type="ECO:0000256" key="1">
    <source>
        <dbReference type="SAM" id="Phobius"/>
    </source>
</evidence>
<accession>A0A2N7UC20</accession>
<keyword evidence="1" id="KW-1133">Transmembrane helix</keyword>
<protein>
    <submittedName>
        <fullName evidence="2">Uncharacterized protein</fullName>
    </submittedName>
</protein>
<proteinExistence type="predicted"/>
<dbReference type="AlphaFoldDB" id="A0A2N7UC20"/>
<evidence type="ECO:0000313" key="3">
    <source>
        <dbReference type="Proteomes" id="UP000235803"/>
    </source>
</evidence>
<sequence>MRSLQSDSSSNIKDMILAVAKHPKLRSFASEYADSLAQRPQWTPSKKKEYSFMIGILVAFILLAILIIAF</sequence>
<keyword evidence="1" id="KW-0812">Transmembrane</keyword>
<feature type="transmembrane region" description="Helical" evidence="1">
    <location>
        <begin position="50"/>
        <end position="69"/>
    </location>
</feature>
<keyword evidence="3" id="KW-1185">Reference proteome</keyword>
<comment type="caution">
    <text evidence="2">The sequence shown here is derived from an EMBL/GenBank/DDBJ whole genome shotgun (WGS) entry which is preliminary data.</text>
</comment>
<dbReference type="Proteomes" id="UP000235803">
    <property type="component" value="Unassembled WGS sequence"/>
</dbReference>
<gene>
    <name evidence="2" type="ORF">C1H69_01130</name>
</gene>
<evidence type="ECO:0000313" key="2">
    <source>
        <dbReference type="EMBL" id="PMR77941.1"/>
    </source>
</evidence>
<organism evidence="2 3">
    <name type="scientific">Billgrantia endophytica</name>
    <dbReference type="NCBI Taxonomy" id="2033802"/>
    <lineage>
        <taxon>Bacteria</taxon>
        <taxon>Pseudomonadati</taxon>
        <taxon>Pseudomonadota</taxon>
        <taxon>Gammaproteobacteria</taxon>
        <taxon>Oceanospirillales</taxon>
        <taxon>Halomonadaceae</taxon>
        <taxon>Billgrantia</taxon>
    </lineage>
</organism>
<name>A0A2N7UC20_9GAMM</name>
<reference evidence="2 3" key="1">
    <citation type="submission" date="2018-01" db="EMBL/GenBank/DDBJ databases">
        <title>Halomonas endophytica sp. nov., isolated from storage liquid in the stems of Populus euphratica.</title>
        <authorList>
            <person name="Chen C."/>
        </authorList>
    </citation>
    <scope>NUCLEOTIDE SEQUENCE [LARGE SCALE GENOMIC DNA]</scope>
    <source>
        <strain evidence="2 3">MC28</strain>
    </source>
</reference>